<feature type="chain" id="PRO_5038610237" description="SLH domain-containing protein" evidence="2">
    <location>
        <begin position="27"/>
        <end position="321"/>
    </location>
</feature>
<dbReference type="InterPro" id="IPR001119">
    <property type="entry name" value="SLH_dom"/>
</dbReference>
<reference evidence="4 5" key="1">
    <citation type="submission" date="2016-01" db="EMBL/GenBank/DDBJ databases">
        <title>Investigation of taxonomic status of Bacillus aminovorans.</title>
        <authorList>
            <person name="Verma A."/>
            <person name="Pal Y."/>
            <person name="Krishnamurthi S."/>
        </authorList>
    </citation>
    <scope>NUCLEOTIDE SEQUENCE [LARGE SCALE GENOMIC DNA]</scope>
    <source>
        <strain evidence="4 5">DSM 4337</strain>
    </source>
</reference>
<organism evidence="4 5">
    <name type="scientific">Domibacillus aminovorans</name>
    <dbReference type="NCBI Taxonomy" id="29332"/>
    <lineage>
        <taxon>Bacteria</taxon>
        <taxon>Bacillati</taxon>
        <taxon>Bacillota</taxon>
        <taxon>Bacilli</taxon>
        <taxon>Bacillales</taxon>
        <taxon>Bacillaceae</taxon>
        <taxon>Domibacillus</taxon>
    </lineage>
</organism>
<dbReference type="PANTHER" id="PTHR43308">
    <property type="entry name" value="OUTER MEMBRANE PROTEIN ALPHA-RELATED"/>
    <property type="match status" value="1"/>
</dbReference>
<gene>
    <name evidence="4" type="ORF">AWH48_07110</name>
</gene>
<evidence type="ECO:0000313" key="4">
    <source>
        <dbReference type="EMBL" id="OAH54365.1"/>
    </source>
</evidence>
<evidence type="ECO:0000256" key="1">
    <source>
        <dbReference type="ARBA" id="ARBA00022729"/>
    </source>
</evidence>
<dbReference type="EMBL" id="LQWZ01000033">
    <property type="protein sequence ID" value="OAH54365.1"/>
    <property type="molecule type" value="Genomic_DNA"/>
</dbReference>
<dbReference type="PROSITE" id="PS51272">
    <property type="entry name" value="SLH"/>
    <property type="match status" value="2"/>
</dbReference>
<dbReference type="Pfam" id="PF00395">
    <property type="entry name" value="SLH"/>
    <property type="match status" value="3"/>
</dbReference>
<feature type="domain" description="SLH" evidence="3">
    <location>
        <begin position="164"/>
        <end position="226"/>
    </location>
</feature>
<proteinExistence type="predicted"/>
<evidence type="ECO:0000313" key="5">
    <source>
        <dbReference type="Proteomes" id="UP000077271"/>
    </source>
</evidence>
<accession>A0A177KN87</accession>
<sequence length="321" mass="35256">MKRKLHSLFAAVLTIALLIPIASPSAAVVENNSSGTTVQSNGTSAAAVRFSDVPASFWAIDEINYLVQKGIIQGYKNGNFGTNDSVKREHAAIILAKALGIQNESAPNPGFRDIPTSHPAYKSIAILTKYGIFSKANYFNPSGKLKRSQMAKIIAEGFNMKPSYVASFKDVKSTDWFYQYASALGSAGIASGSNGYFMPYSEINRTEFSVFIARALEAKFRTGVQVGIKSAVHEADGRIKMTLVLYNNSRNKVFNIKGQYTLHAGNTIVADMTSPRSFDNIVIGANQQKTVTAYFARIEVKQRPALQNLSLDYEHSWSYYQ</sequence>
<dbReference type="OrthoDB" id="9813368at2"/>
<protein>
    <recommendedName>
        <fullName evidence="3">SLH domain-containing protein</fullName>
    </recommendedName>
</protein>
<dbReference type="InterPro" id="IPR051465">
    <property type="entry name" value="Cell_Envelope_Struct_Comp"/>
</dbReference>
<dbReference type="Proteomes" id="UP000077271">
    <property type="component" value="Unassembled WGS sequence"/>
</dbReference>
<evidence type="ECO:0000256" key="2">
    <source>
        <dbReference type="SAM" id="SignalP"/>
    </source>
</evidence>
<dbReference type="PANTHER" id="PTHR43308:SF1">
    <property type="entry name" value="OUTER MEMBRANE PROTEIN ALPHA"/>
    <property type="match status" value="1"/>
</dbReference>
<dbReference type="AlphaFoldDB" id="A0A177KN87"/>
<dbReference type="RefSeq" id="WP_063975088.1">
    <property type="nucleotide sequence ID" value="NZ_LQWZ01000033.1"/>
</dbReference>
<feature type="domain" description="SLH" evidence="3">
    <location>
        <begin position="46"/>
        <end position="109"/>
    </location>
</feature>
<keyword evidence="1 2" id="KW-0732">Signal</keyword>
<comment type="caution">
    <text evidence="4">The sequence shown here is derived from an EMBL/GenBank/DDBJ whole genome shotgun (WGS) entry which is preliminary data.</text>
</comment>
<evidence type="ECO:0000259" key="3">
    <source>
        <dbReference type="PROSITE" id="PS51272"/>
    </source>
</evidence>
<name>A0A177KN87_9BACI</name>
<feature type="signal peptide" evidence="2">
    <location>
        <begin position="1"/>
        <end position="26"/>
    </location>
</feature>